<keyword evidence="2" id="KW-0560">Oxidoreductase</keyword>
<comment type="caution">
    <text evidence="2">The sequence shown here is derived from an EMBL/GenBank/DDBJ whole genome shotgun (WGS) entry which is preliminary data.</text>
</comment>
<dbReference type="InterPro" id="IPR032854">
    <property type="entry name" value="ALKBH3"/>
</dbReference>
<dbReference type="PANTHER" id="PTHR31212">
    <property type="entry name" value="ALPHA-KETOGLUTARATE-DEPENDENT DIOXYGENASE ALKB HOMOLOG 3"/>
    <property type="match status" value="1"/>
</dbReference>
<evidence type="ECO:0000313" key="3">
    <source>
        <dbReference type="Proteomes" id="UP000727993"/>
    </source>
</evidence>
<name>A0A936NC50_9ACTN</name>
<organism evidence="2 3">
    <name type="scientific">Candidatus Neomicrothrix subdominans</name>
    <dbReference type="NCBI Taxonomy" id="2954438"/>
    <lineage>
        <taxon>Bacteria</taxon>
        <taxon>Bacillati</taxon>
        <taxon>Actinomycetota</taxon>
        <taxon>Acidimicrobiia</taxon>
        <taxon>Acidimicrobiales</taxon>
        <taxon>Microthrixaceae</taxon>
        <taxon>Candidatus Neomicrothrix</taxon>
    </lineage>
</organism>
<dbReference type="AlphaFoldDB" id="A0A936NC50"/>
<gene>
    <name evidence="2" type="ORF">IPN02_10565</name>
</gene>
<dbReference type="GO" id="GO:0006307">
    <property type="term" value="P:DNA alkylation repair"/>
    <property type="evidence" value="ECO:0007669"/>
    <property type="project" value="InterPro"/>
</dbReference>
<dbReference type="InterPro" id="IPR037151">
    <property type="entry name" value="AlkB-like_sf"/>
</dbReference>
<evidence type="ECO:0000259" key="1">
    <source>
        <dbReference type="PROSITE" id="PS51471"/>
    </source>
</evidence>
<dbReference type="GO" id="GO:0051213">
    <property type="term" value="F:dioxygenase activity"/>
    <property type="evidence" value="ECO:0007669"/>
    <property type="project" value="UniProtKB-KW"/>
</dbReference>
<dbReference type="Proteomes" id="UP000727993">
    <property type="component" value="Unassembled WGS sequence"/>
</dbReference>
<dbReference type="Gene3D" id="2.60.120.590">
    <property type="entry name" value="Alpha-ketoglutarate-dependent dioxygenase AlkB-like"/>
    <property type="match status" value="1"/>
</dbReference>
<keyword evidence="2" id="KW-0223">Dioxygenase</keyword>
<sequence>MFVSGGQTLQPTLFDTGAPAVDLGFASCEQRALDESSWVEVAPGWMSGADELLAELLDTVRWRQRRVRMYDRMVAEPRLTAWWGLSDELPHPSLSSAWDVLERRYERRFISMGANFYRDGDDSVAWHADRNRREVRHPTIAIVVLGERRSFRLRPIAAGPAPVTLTAGHGDLLVMGGACQHRWQHCVPKTRRPVGPRVSLTFRHVHDDNYDRPPG</sequence>
<evidence type="ECO:0000313" key="2">
    <source>
        <dbReference type="EMBL" id="MBK9297250.1"/>
    </source>
</evidence>
<feature type="domain" description="Fe2OG dioxygenase" evidence="1">
    <location>
        <begin position="108"/>
        <end position="206"/>
    </location>
</feature>
<dbReference type="EMBL" id="JADJZA010000007">
    <property type="protein sequence ID" value="MBK9297250.1"/>
    <property type="molecule type" value="Genomic_DNA"/>
</dbReference>
<dbReference type="InterPro" id="IPR027450">
    <property type="entry name" value="AlkB-like"/>
</dbReference>
<dbReference type="PROSITE" id="PS51471">
    <property type="entry name" value="FE2OG_OXY"/>
    <property type="match status" value="1"/>
</dbReference>
<dbReference type="Pfam" id="PF13532">
    <property type="entry name" value="2OG-FeII_Oxy_2"/>
    <property type="match status" value="1"/>
</dbReference>
<reference evidence="2 3" key="1">
    <citation type="submission" date="2020-10" db="EMBL/GenBank/DDBJ databases">
        <title>Connecting structure to function with the recovery of over 1000 high-quality activated sludge metagenome-assembled genomes encoding full-length rRNA genes using long-read sequencing.</title>
        <authorList>
            <person name="Singleton C.M."/>
            <person name="Petriglieri F."/>
            <person name="Kristensen J.M."/>
            <person name="Kirkegaard R.H."/>
            <person name="Michaelsen T.Y."/>
            <person name="Andersen M.H."/>
            <person name="Karst S.M."/>
            <person name="Dueholm M.S."/>
            <person name="Nielsen P.H."/>
            <person name="Albertsen M."/>
        </authorList>
    </citation>
    <scope>NUCLEOTIDE SEQUENCE [LARGE SCALE GENOMIC DNA]</scope>
    <source>
        <strain evidence="2">Lyne_18-Q3-R50-59_MAXAC.006</strain>
    </source>
</reference>
<accession>A0A936NC50</accession>
<dbReference type="SUPFAM" id="SSF51197">
    <property type="entry name" value="Clavaminate synthase-like"/>
    <property type="match status" value="1"/>
</dbReference>
<dbReference type="InterPro" id="IPR005123">
    <property type="entry name" value="Oxoglu/Fe-dep_dioxygenase_dom"/>
</dbReference>
<protein>
    <submittedName>
        <fullName evidence="2">Alpha-ketoglutarate-dependent dioxygenase AlkB</fullName>
    </submittedName>
</protein>
<proteinExistence type="predicted"/>
<dbReference type="PANTHER" id="PTHR31212:SF4">
    <property type="entry name" value="ALPHA-KETOGLUTARATE-DEPENDENT DIOXYGENASE ALKB HOMOLOG 3"/>
    <property type="match status" value="1"/>
</dbReference>